<reference evidence="1 2" key="1">
    <citation type="submission" date="2018-10" db="EMBL/GenBank/DDBJ databases">
        <title>Bradyrhizobium sp. nov., isolated from effective nodules of peanut in China.</title>
        <authorList>
            <person name="Li Y."/>
        </authorList>
    </citation>
    <scope>NUCLEOTIDE SEQUENCE [LARGE SCALE GENOMIC DNA]</scope>
    <source>
        <strain evidence="1 2">CCBAU 51781</strain>
    </source>
</reference>
<proteinExistence type="predicted"/>
<dbReference type="Proteomes" id="UP000289946">
    <property type="component" value="Unassembled WGS sequence"/>
</dbReference>
<organism evidence="1 2">
    <name type="scientific">Bradyrhizobium zhanjiangense</name>
    <dbReference type="NCBI Taxonomy" id="1325107"/>
    <lineage>
        <taxon>Bacteria</taxon>
        <taxon>Pseudomonadati</taxon>
        <taxon>Pseudomonadota</taxon>
        <taxon>Alphaproteobacteria</taxon>
        <taxon>Hyphomicrobiales</taxon>
        <taxon>Nitrobacteraceae</taxon>
        <taxon>Bradyrhizobium</taxon>
    </lineage>
</organism>
<protein>
    <submittedName>
        <fullName evidence="1">Uncharacterized protein</fullName>
    </submittedName>
</protein>
<keyword evidence="2" id="KW-1185">Reference proteome</keyword>
<name>A0ABY0DDT4_9BRAD</name>
<sequence length="78" mass="8792">MFASVLGNSSKNRRFCPWVRRTVSLGRDSRGELQKGEPLRVDPFLDEGAILWKGVEAARLLLAELFELAVQHSGRPQQ</sequence>
<evidence type="ECO:0000313" key="2">
    <source>
        <dbReference type="Proteomes" id="UP000289946"/>
    </source>
</evidence>
<accession>A0ABY0DDT4</accession>
<evidence type="ECO:0000313" key="1">
    <source>
        <dbReference type="EMBL" id="RXG90068.1"/>
    </source>
</evidence>
<dbReference type="EMBL" id="RDRA01000018">
    <property type="protein sequence ID" value="RXG90068.1"/>
    <property type="molecule type" value="Genomic_DNA"/>
</dbReference>
<comment type="caution">
    <text evidence="1">The sequence shown here is derived from an EMBL/GenBank/DDBJ whole genome shotgun (WGS) entry which is preliminary data.</text>
</comment>
<gene>
    <name evidence="1" type="ORF">EAS62_29305</name>
</gene>